<keyword evidence="1" id="KW-0614">Plasmid</keyword>
<reference evidence="1" key="1">
    <citation type="submission" date="2019-10" db="EMBL/GenBank/DDBJ databases">
        <title>Extensively Drug-Resistant Pseudomonas aeruginosa ST664 clone carrying KPC-2-encoding megaplasmid in a burn clinic.</title>
        <authorList>
            <person name="Li Z."/>
            <person name="Cai Z."/>
            <person name="Cai Z."/>
            <person name="Zhang Y."/>
            <person name="Fu T."/>
            <person name="Jin Y."/>
            <person name="Cheng Z."/>
            <person name="Jin S."/>
            <person name="Wu W."/>
            <person name="Yang L."/>
            <person name="Bai F."/>
        </authorList>
    </citation>
    <scope>NUCLEOTIDE SEQUENCE</scope>
    <source>
        <strain evidence="1">NK546</strain>
        <plasmid evidence="1">pNK546b</plasmid>
    </source>
</reference>
<name>A0A6C0L3P2_PSEAI</name>
<evidence type="ECO:0000313" key="1">
    <source>
        <dbReference type="EMBL" id="QHU24372.1"/>
    </source>
</evidence>
<accession>A0A6C0L3P2</accession>
<geneLocation type="plasmid" evidence="1">
    <name>pNK546b</name>
</geneLocation>
<proteinExistence type="predicted"/>
<protein>
    <submittedName>
        <fullName evidence="1">Uncharacterized protein</fullName>
    </submittedName>
</protein>
<organism evidence="1">
    <name type="scientific">Pseudomonas aeruginosa</name>
    <dbReference type="NCBI Taxonomy" id="287"/>
    <lineage>
        <taxon>Bacteria</taxon>
        <taxon>Pseudomonadati</taxon>
        <taxon>Pseudomonadota</taxon>
        <taxon>Gammaproteobacteria</taxon>
        <taxon>Pseudomonadales</taxon>
        <taxon>Pseudomonadaceae</taxon>
        <taxon>Pseudomonas</taxon>
    </lineage>
</organism>
<sequence>MFNDSLPMHCQDCGVPGESSAVPSVQKPVRGQKLEWQYRHPQHGFRQIIHWTGTLIADFDRLFHGVSASQAAIRS</sequence>
<dbReference type="EMBL" id="MN583270">
    <property type="protein sequence ID" value="QHU24372.1"/>
    <property type="molecule type" value="Genomic_DNA"/>
</dbReference>
<dbReference type="AlphaFoldDB" id="A0A6C0L3P2"/>